<comment type="caution">
    <text evidence="7">The sequence shown here is derived from an EMBL/GenBank/DDBJ whole genome shotgun (WGS) entry which is preliminary data.</text>
</comment>
<gene>
    <name evidence="7" type="ORF">HQN59_06565</name>
</gene>
<comment type="subcellular location">
    <subcellularLocation>
        <location evidence="1">Membrane</location>
        <topology evidence="1">Multi-pass membrane protein</topology>
    </subcellularLocation>
</comment>
<dbReference type="InterPro" id="IPR010432">
    <property type="entry name" value="RDD"/>
</dbReference>
<keyword evidence="8" id="KW-1185">Reference proteome</keyword>
<reference evidence="7 8" key="1">
    <citation type="submission" date="2020-06" db="EMBL/GenBank/DDBJ databases">
        <title>Schlegella sp. ID0723 isolated from air conditioner.</title>
        <authorList>
            <person name="Kim D.Y."/>
            <person name="Kim D.-U."/>
        </authorList>
    </citation>
    <scope>NUCLEOTIDE SEQUENCE [LARGE SCALE GENOMIC DNA]</scope>
    <source>
        <strain evidence="7 8">ID0723</strain>
    </source>
</reference>
<proteinExistence type="predicted"/>
<sequence>MTLLDTRYVAETPEGIGLSLRPAGVMPRLYAFVIDFGIRLVLFAPLARLLATLGEFGWGLALLLYFAIDWFYAVLFELLPGAATPGKRAVGLRVVMDSGLPITPAASLTRNLLRAADFLPFFYAAGALSMLLRPDFKRLGDLAAGTLVVHRHVVSLHGAPPAAAPLAPAADLAPRAQAAIVAWAGRVPRLTPARADELAELASAALPAGARRDPGKELLGVAHWLIGER</sequence>
<dbReference type="PANTHER" id="PTHR38480">
    <property type="entry name" value="SLR0254 PROTEIN"/>
    <property type="match status" value="1"/>
</dbReference>
<name>A0A7Y6NLJ8_9BURK</name>
<dbReference type="Proteomes" id="UP000529637">
    <property type="component" value="Unassembled WGS sequence"/>
</dbReference>
<dbReference type="Pfam" id="PF06271">
    <property type="entry name" value="RDD"/>
    <property type="match status" value="1"/>
</dbReference>
<evidence type="ECO:0000256" key="4">
    <source>
        <dbReference type="ARBA" id="ARBA00023136"/>
    </source>
</evidence>
<dbReference type="PANTHER" id="PTHR38480:SF1">
    <property type="entry name" value="SLR0254 PROTEIN"/>
    <property type="match status" value="1"/>
</dbReference>
<dbReference type="RefSeq" id="WP_176067254.1">
    <property type="nucleotide sequence ID" value="NZ_JABWMJ010000002.1"/>
</dbReference>
<feature type="transmembrane region" description="Helical" evidence="5">
    <location>
        <begin position="29"/>
        <end position="50"/>
    </location>
</feature>
<keyword evidence="4 5" id="KW-0472">Membrane</keyword>
<evidence type="ECO:0000259" key="6">
    <source>
        <dbReference type="Pfam" id="PF06271"/>
    </source>
</evidence>
<evidence type="ECO:0000313" key="8">
    <source>
        <dbReference type="Proteomes" id="UP000529637"/>
    </source>
</evidence>
<dbReference type="GO" id="GO:0016020">
    <property type="term" value="C:membrane"/>
    <property type="evidence" value="ECO:0007669"/>
    <property type="project" value="UniProtKB-SubCell"/>
</dbReference>
<dbReference type="EMBL" id="JABWMJ010000002">
    <property type="protein sequence ID" value="NUZ05423.1"/>
    <property type="molecule type" value="Genomic_DNA"/>
</dbReference>
<evidence type="ECO:0000256" key="1">
    <source>
        <dbReference type="ARBA" id="ARBA00004141"/>
    </source>
</evidence>
<keyword evidence="3 5" id="KW-1133">Transmembrane helix</keyword>
<feature type="domain" description="RDD" evidence="6">
    <location>
        <begin position="23"/>
        <end position="145"/>
    </location>
</feature>
<accession>A0A7Y6NLJ8</accession>
<feature type="transmembrane region" description="Helical" evidence="5">
    <location>
        <begin position="56"/>
        <end position="79"/>
    </location>
</feature>
<evidence type="ECO:0000256" key="3">
    <source>
        <dbReference type="ARBA" id="ARBA00022989"/>
    </source>
</evidence>
<keyword evidence="2 5" id="KW-0812">Transmembrane</keyword>
<evidence type="ECO:0000313" key="7">
    <source>
        <dbReference type="EMBL" id="NUZ05423.1"/>
    </source>
</evidence>
<organism evidence="7 8">
    <name type="scientific">Piscinibacter koreensis</name>
    <dbReference type="NCBI Taxonomy" id="2742824"/>
    <lineage>
        <taxon>Bacteria</taxon>
        <taxon>Pseudomonadati</taxon>
        <taxon>Pseudomonadota</taxon>
        <taxon>Betaproteobacteria</taxon>
        <taxon>Burkholderiales</taxon>
        <taxon>Sphaerotilaceae</taxon>
        <taxon>Piscinibacter</taxon>
    </lineage>
</organism>
<evidence type="ECO:0000256" key="2">
    <source>
        <dbReference type="ARBA" id="ARBA00022692"/>
    </source>
</evidence>
<evidence type="ECO:0000256" key="5">
    <source>
        <dbReference type="SAM" id="Phobius"/>
    </source>
</evidence>
<dbReference type="AlphaFoldDB" id="A0A7Y6NLJ8"/>
<protein>
    <submittedName>
        <fullName evidence="7">RDD family protein</fullName>
    </submittedName>
</protein>